<dbReference type="Pfam" id="PF06382">
    <property type="entry name" value="Protamine_like"/>
    <property type="match status" value="1"/>
</dbReference>
<dbReference type="EnsemblMetazoa" id="MDOA000028-RA">
    <property type="protein sequence ID" value="MDOA000028-PA"/>
    <property type="gene ID" value="MDOA000028"/>
</dbReference>
<dbReference type="Gene3D" id="1.10.30.10">
    <property type="entry name" value="High mobility group box domain"/>
    <property type="match status" value="1"/>
</dbReference>
<dbReference type="SUPFAM" id="SSF47095">
    <property type="entry name" value="HMG-box"/>
    <property type="match status" value="1"/>
</dbReference>
<evidence type="ECO:0000256" key="1">
    <source>
        <dbReference type="SAM" id="MobiDB-lite"/>
    </source>
</evidence>
<proteinExistence type="predicted"/>
<dbReference type="InterPro" id="IPR036910">
    <property type="entry name" value="HMG_box_dom_sf"/>
</dbReference>
<name>A0A1I8M0K1_MUSDO</name>
<dbReference type="VEuPathDB" id="VectorBase:MDOA000028"/>
<protein>
    <recommendedName>
        <fullName evidence="3">HMG box domain-containing protein</fullName>
    </recommendedName>
</protein>
<dbReference type="AlphaFoldDB" id="A0A1I8M0K1"/>
<feature type="region of interest" description="Disordered" evidence="1">
    <location>
        <begin position="92"/>
        <end position="129"/>
    </location>
</feature>
<sequence length="129" mass="14977">MNSEKREQRRANCVMQCAAPNAATAKSGGRCLRPGPVGRNPYLNFLREFRKTNCGLSAVETIRKGAEEWRKLPPEQKLKYIAEAFYAPLRRRRRPVISTMRREASTRRSTRRRRSRSGSRRRRGNAKSE</sequence>
<gene>
    <name evidence="2" type="primary">101887804</name>
</gene>
<feature type="compositionally biased region" description="Basic residues" evidence="1">
    <location>
        <begin position="108"/>
        <end position="129"/>
    </location>
</feature>
<accession>A0A1I8M0K1</accession>
<dbReference type="eggNOG" id="ENOG502SZ15">
    <property type="taxonomic scope" value="Eukaryota"/>
</dbReference>
<dbReference type="GO" id="GO:0005634">
    <property type="term" value="C:nucleus"/>
    <property type="evidence" value="ECO:0007669"/>
    <property type="project" value="UniProtKB-ARBA"/>
</dbReference>
<evidence type="ECO:0000313" key="2">
    <source>
        <dbReference type="EnsemblMetazoa" id="MDOA000028-PA"/>
    </source>
</evidence>
<organism evidence="2">
    <name type="scientific">Musca domestica</name>
    <name type="common">House fly</name>
    <dbReference type="NCBI Taxonomy" id="7370"/>
    <lineage>
        <taxon>Eukaryota</taxon>
        <taxon>Metazoa</taxon>
        <taxon>Ecdysozoa</taxon>
        <taxon>Arthropoda</taxon>
        <taxon>Hexapoda</taxon>
        <taxon>Insecta</taxon>
        <taxon>Pterygota</taxon>
        <taxon>Neoptera</taxon>
        <taxon>Endopterygota</taxon>
        <taxon>Diptera</taxon>
        <taxon>Brachycera</taxon>
        <taxon>Muscomorpha</taxon>
        <taxon>Muscoidea</taxon>
        <taxon>Muscidae</taxon>
        <taxon>Musca</taxon>
    </lineage>
</organism>
<dbReference type="CDD" id="cd00084">
    <property type="entry name" value="HMG-box_SF"/>
    <property type="match status" value="1"/>
</dbReference>
<dbReference type="GO" id="GO:0035092">
    <property type="term" value="P:sperm DNA condensation"/>
    <property type="evidence" value="ECO:0007669"/>
    <property type="project" value="InterPro"/>
</dbReference>
<reference evidence="2" key="1">
    <citation type="submission" date="2020-05" db="UniProtKB">
        <authorList>
            <consortium name="EnsemblMetazoa"/>
        </authorList>
    </citation>
    <scope>IDENTIFICATION</scope>
    <source>
        <strain evidence="2">Aabys</strain>
    </source>
</reference>
<dbReference type="InterPro" id="IPR024460">
    <property type="entry name" value="Protamine-like"/>
</dbReference>
<evidence type="ECO:0008006" key="3">
    <source>
        <dbReference type="Google" id="ProtNLM"/>
    </source>
</evidence>
<dbReference type="STRING" id="7370.A0A1I8M0K1"/>